<evidence type="ECO:0000313" key="1">
    <source>
        <dbReference type="EMBL" id="CAB4142454.1"/>
    </source>
</evidence>
<reference evidence="1" key="1">
    <citation type="submission" date="2020-04" db="EMBL/GenBank/DDBJ databases">
        <authorList>
            <person name="Chiriac C."/>
            <person name="Salcher M."/>
            <person name="Ghai R."/>
            <person name="Kavagutti S V."/>
        </authorList>
    </citation>
    <scope>NUCLEOTIDE SEQUENCE</scope>
</reference>
<protein>
    <submittedName>
        <fullName evidence="1">Uncharacterized protein</fullName>
    </submittedName>
</protein>
<dbReference type="EMBL" id="LR796737">
    <property type="protein sequence ID" value="CAB4161933.1"/>
    <property type="molecule type" value="Genomic_DNA"/>
</dbReference>
<organism evidence="1">
    <name type="scientific">uncultured Caudovirales phage</name>
    <dbReference type="NCBI Taxonomy" id="2100421"/>
    <lineage>
        <taxon>Viruses</taxon>
        <taxon>Duplodnaviria</taxon>
        <taxon>Heunggongvirae</taxon>
        <taxon>Uroviricota</taxon>
        <taxon>Caudoviricetes</taxon>
        <taxon>Peduoviridae</taxon>
        <taxon>Maltschvirus</taxon>
        <taxon>Maltschvirus maltsch</taxon>
    </lineage>
</organism>
<sequence>MDEEVIPCDYSECDVYILKPGKTQCSFEHTTDCQSFTGHKPKMDKTKVAKMDKEAFRQSKQLEDDIKLYKKIIADWKETAEALAISLGDVEIAQNVYEDIRDGLYEVVRERMIPNTNPQKSFDGIHDYAILICTKSGKAEELRIAAEDAGTSDYYYWDGYIAALDYAIDILPNYNN</sequence>
<evidence type="ECO:0000313" key="2">
    <source>
        <dbReference type="EMBL" id="CAB4161933.1"/>
    </source>
</evidence>
<name>A0A6J5M6V7_9CAUD</name>
<accession>A0A6J5M6V7</accession>
<gene>
    <name evidence="1" type="ORF">UFOVP436_6</name>
    <name evidence="2" type="ORF">UFOVP784_6</name>
</gene>
<dbReference type="EMBL" id="LR796418">
    <property type="protein sequence ID" value="CAB4142454.1"/>
    <property type="molecule type" value="Genomic_DNA"/>
</dbReference>
<proteinExistence type="predicted"/>